<proteinExistence type="predicted"/>
<reference evidence="10" key="1">
    <citation type="submission" date="2022-11" db="EMBL/GenBank/DDBJ databases">
        <title>Lacrimispora xylanolytica sy1, complete genome.</title>
        <authorList>
            <person name="Choi S."/>
        </authorList>
    </citation>
    <scope>NUCLEOTIDE SEQUENCE</scope>
    <source>
        <strain evidence="10">Sy1</strain>
    </source>
</reference>
<dbReference type="Pfam" id="PF00005">
    <property type="entry name" value="ABC_tran"/>
    <property type="match status" value="1"/>
</dbReference>
<gene>
    <name evidence="10" type="ORF">OW255_05975</name>
</gene>
<feature type="transmembrane region" description="Helical" evidence="7">
    <location>
        <begin position="165"/>
        <end position="184"/>
    </location>
</feature>
<protein>
    <submittedName>
        <fullName evidence="10">ABC transporter ATP-binding protein</fullName>
    </submittedName>
</protein>
<evidence type="ECO:0000313" key="10">
    <source>
        <dbReference type="EMBL" id="WAJ25055.1"/>
    </source>
</evidence>
<dbReference type="SUPFAM" id="SSF90123">
    <property type="entry name" value="ABC transporter transmembrane region"/>
    <property type="match status" value="1"/>
</dbReference>
<evidence type="ECO:0000256" key="4">
    <source>
        <dbReference type="ARBA" id="ARBA00022840"/>
    </source>
</evidence>
<dbReference type="Proteomes" id="UP001163115">
    <property type="component" value="Chromosome"/>
</dbReference>
<keyword evidence="2 7" id="KW-0812">Transmembrane</keyword>
<keyword evidence="11" id="KW-1185">Reference proteome</keyword>
<dbReference type="InterPro" id="IPR003439">
    <property type="entry name" value="ABC_transporter-like_ATP-bd"/>
</dbReference>
<dbReference type="CDD" id="cd18563">
    <property type="entry name" value="ABC_6TM_exporter_like"/>
    <property type="match status" value="1"/>
</dbReference>
<dbReference type="GO" id="GO:0005524">
    <property type="term" value="F:ATP binding"/>
    <property type="evidence" value="ECO:0007669"/>
    <property type="project" value="UniProtKB-KW"/>
</dbReference>
<dbReference type="InterPro" id="IPR036640">
    <property type="entry name" value="ABC1_TM_sf"/>
</dbReference>
<evidence type="ECO:0000256" key="6">
    <source>
        <dbReference type="ARBA" id="ARBA00023136"/>
    </source>
</evidence>
<comment type="subcellular location">
    <subcellularLocation>
        <location evidence="1">Cell membrane</location>
        <topology evidence="1">Multi-pass membrane protein</topology>
    </subcellularLocation>
</comment>
<feature type="transmembrane region" description="Helical" evidence="7">
    <location>
        <begin position="427"/>
        <end position="444"/>
    </location>
</feature>
<evidence type="ECO:0000259" key="9">
    <source>
        <dbReference type="PROSITE" id="PS50929"/>
    </source>
</evidence>
<dbReference type="InterPro" id="IPR027417">
    <property type="entry name" value="P-loop_NTPase"/>
</dbReference>
<accession>A0ABY7AEB5</accession>
<keyword evidence="3" id="KW-0547">Nucleotide-binding</keyword>
<dbReference type="PROSITE" id="PS00211">
    <property type="entry name" value="ABC_TRANSPORTER_1"/>
    <property type="match status" value="1"/>
</dbReference>
<feature type="domain" description="ABC transporter" evidence="8">
    <location>
        <begin position="486"/>
        <end position="720"/>
    </location>
</feature>
<dbReference type="PANTHER" id="PTHR43394:SF1">
    <property type="entry name" value="ATP-BINDING CASSETTE SUB-FAMILY B MEMBER 10, MITOCHONDRIAL"/>
    <property type="match status" value="1"/>
</dbReference>
<evidence type="ECO:0000259" key="8">
    <source>
        <dbReference type="PROSITE" id="PS50893"/>
    </source>
</evidence>
<dbReference type="InterPro" id="IPR039421">
    <property type="entry name" value="Type_1_exporter"/>
</dbReference>
<organism evidence="10 11">
    <name type="scientific">Lacrimispora xylanolytica</name>
    <dbReference type="NCBI Taxonomy" id="29375"/>
    <lineage>
        <taxon>Bacteria</taxon>
        <taxon>Bacillati</taxon>
        <taxon>Bacillota</taxon>
        <taxon>Clostridia</taxon>
        <taxon>Lachnospirales</taxon>
        <taxon>Lachnospiraceae</taxon>
        <taxon>Lacrimispora</taxon>
    </lineage>
</organism>
<sequence length="727" mass="82618">MELLYQLTDKNKELLGLSRGEEIYYCFPLDLDREGSFRDNSYTVVTNQRILLLEEGCCTKAYRLSEVEKVVGEPQISSGILYVVKNGVEEFLGRYSAKHLTRYSYITRGCLLLQRGEKERVVSREYETACLTCKRALPGTRECPKCTGKKESLVSDFLMLIKPQWRLFGVIVLLMFSATAVTLANPAIQQRLMDDVLIGNKGNVKQAVLCLSLMFIMSVGIVFINAGKSYLCSKLGSRISAGLREKLYVKIQLLSLSFINERSPGELMNRILYDTGRVRDFMGETFCNLFTIIILFIADALLMLILDWKLALMAFLFAPAAMLFSLSLRKYIRTRFHMQGEKADKVNSGLQDVISGMAVVKSYGQEEREAEYFDRNTEEYVKVQRSNEVFFATVYPFIGFVLEAGVYLVVYFGGISVLHGRMTPGRLFQFIIYTTLLYTYIGWLTNMPRMLMNMVTSMERIGDVLKQEPQIFDHENAKYHEIKGNVEFHHASFGYKSYEPVIEQIDFKVKQGEMIGIVGASGTGKSTLINLVMHLYEVDDGEIRVDGENIMDIRLSHYHSQIGVVLQETFLFSGTILNNIRFARPEASYEEIIRAAKMANAHDFICGLPDGYQTYVGEKGHNLSGGERQRVAIARAILNDPKILILDEATASLDTESEYLIQKALKRLTSGRTTFAIAHRLSTLKDADRLIVIDRHRIVESGTHMELMKKKGIYYNLVTAQLMMQKN</sequence>
<evidence type="ECO:0000313" key="11">
    <source>
        <dbReference type="Proteomes" id="UP001163115"/>
    </source>
</evidence>
<keyword evidence="4 10" id="KW-0067">ATP-binding</keyword>
<evidence type="ECO:0000256" key="7">
    <source>
        <dbReference type="SAM" id="Phobius"/>
    </source>
</evidence>
<dbReference type="Pfam" id="PF00664">
    <property type="entry name" value="ABC_membrane"/>
    <property type="match status" value="1"/>
</dbReference>
<dbReference type="PROSITE" id="PS50893">
    <property type="entry name" value="ABC_TRANSPORTER_2"/>
    <property type="match status" value="1"/>
</dbReference>
<dbReference type="PANTHER" id="PTHR43394">
    <property type="entry name" value="ATP-DEPENDENT PERMEASE MDL1, MITOCHONDRIAL"/>
    <property type="match status" value="1"/>
</dbReference>
<name>A0ABY7AEB5_9FIRM</name>
<feature type="transmembrane region" description="Helical" evidence="7">
    <location>
        <begin position="286"/>
        <end position="306"/>
    </location>
</feature>
<dbReference type="InterPro" id="IPR017871">
    <property type="entry name" value="ABC_transporter-like_CS"/>
</dbReference>
<evidence type="ECO:0000256" key="5">
    <source>
        <dbReference type="ARBA" id="ARBA00022989"/>
    </source>
</evidence>
<evidence type="ECO:0000256" key="1">
    <source>
        <dbReference type="ARBA" id="ARBA00004651"/>
    </source>
</evidence>
<dbReference type="SUPFAM" id="SSF52540">
    <property type="entry name" value="P-loop containing nucleoside triphosphate hydrolases"/>
    <property type="match status" value="1"/>
</dbReference>
<dbReference type="InterPro" id="IPR011527">
    <property type="entry name" value="ABC1_TM_dom"/>
</dbReference>
<keyword evidence="5 7" id="KW-1133">Transmembrane helix</keyword>
<evidence type="ECO:0000256" key="3">
    <source>
        <dbReference type="ARBA" id="ARBA00022741"/>
    </source>
</evidence>
<dbReference type="SMART" id="SM00382">
    <property type="entry name" value="AAA"/>
    <property type="match status" value="1"/>
</dbReference>
<dbReference type="PROSITE" id="PS50929">
    <property type="entry name" value="ABC_TM1F"/>
    <property type="match status" value="1"/>
</dbReference>
<dbReference type="InterPro" id="IPR003593">
    <property type="entry name" value="AAA+_ATPase"/>
</dbReference>
<feature type="transmembrane region" description="Helical" evidence="7">
    <location>
        <begin position="204"/>
        <end position="224"/>
    </location>
</feature>
<feature type="transmembrane region" description="Helical" evidence="7">
    <location>
        <begin position="312"/>
        <end position="332"/>
    </location>
</feature>
<keyword evidence="6 7" id="KW-0472">Membrane</keyword>
<feature type="domain" description="ABC transmembrane type-1" evidence="9">
    <location>
        <begin position="170"/>
        <end position="453"/>
    </location>
</feature>
<feature type="transmembrane region" description="Helical" evidence="7">
    <location>
        <begin position="389"/>
        <end position="415"/>
    </location>
</feature>
<dbReference type="RefSeq" id="WP_268115976.1">
    <property type="nucleotide sequence ID" value="NZ_CP113524.1"/>
</dbReference>
<dbReference type="EMBL" id="CP113524">
    <property type="protein sequence ID" value="WAJ25055.1"/>
    <property type="molecule type" value="Genomic_DNA"/>
</dbReference>
<dbReference type="Gene3D" id="1.20.1560.10">
    <property type="entry name" value="ABC transporter type 1, transmembrane domain"/>
    <property type="match status" value="1"/>
</dbReference>
<evidence type="ECO:0000256" key="2">
    <source>
        <dbReference type="ARBA" id="ARBA00022692"/>
    </source>
</evidence>
<dbReference type="Gene3D" id="3.40.50.300">
    <property type="entry name" value="P-loop containing nucleotide triphosphate hydrolases"/>
    <property type="match status" value="1"/>
</dbReference>